<dbReference type="RefSeq" id="WP_264789472.1">
    <property type="nucleotide sequence ID" value="NZ_AP026867.1"/>
</dbReference>
<feature type="transmembrane region" description="Helical" evidence="1">
    <location>
        <begin position="6"/>
        <end position="26"/>
    </location>
</feature>
<dbReference type="KEGG" id="aup:AsAng_0050320"/>
<keyword evidence="3" id="KW-1185">Reference proteome</keyword>
<dbReference type="SUPFAM" id="SSF52266">
    <property type="entry name" value="SGNH hydrolase"/>
    <property type="match status" value="1"/>
</dbReference>
<evidence type="ECO:0000313" key="2">
    <source>
        <dbReference type="EMBL" id="BDS14253.1"/>
    </source>
</evidence>
<name>A0A915YK28_9BACT</name>
<proteinExistence type="predicted"/>
<keyword evidence="1" id="KW-1133">Transmembrane helix</keyword>
<evidence type="ECO:0000313" key="3">
    <source>
        <dbReference type="Proteomes" id="UP001060919"/>
    </source>
</evidence>
<protein>
    <submittedName>
        <fullName evidence="2">Uncharacterized protein</fullName>
    </submittedName>
</protein>
<keyword evidence="1" id="KW-0812">Transmembrane</keyword>
<keyword evidence="1" id="KW-0472">Membrane</keyword>
<organism evidence="2 3">
    <name type="scientific">Aureispira anguillae</name>
    <dbReference type="NCBI Taxonomy" id="2864201"/>
    <lineage>
        <taxon>Bacteria</taxon>
        <taxon>Pseudomonadati</taxon>
        <taxon>Bacteroidota</taxon>
        <taxon>Saprospiria</taxon>
        <taxon>Saprospirales</taxon>
        <taxon>Saprospiraceae</taxon>
        <taxon>Aureispira</taxon>
    </lineage>
</organism>
<evidence type="ECO:0000256" key="1">
    <source>
        <dbReference type="SAM" id="Phobius"/>
    </source>
</evidence>
<reference evidence="2" key="1">
    <citation type="submission" date="2022-09" db="EMBL/GenBank/DDBJ databases">
        <title>Aureispira anguillicida sp. nov., isolated from Leptocephalus of Japanese eel Anguilla japonica.</title>
        <authorList>
            <person name="Yuasa K."/>
            <person name="Mekata T."/>
            <person name="Ikunari K."/>
        </authorList>
    </citation>
    <scope>NUCLEOTIDE SEQUENCE</scope>
    <source>
        <strain evidence="2">EL160426</strain>
    </source>
</reference>
<dbReference type="Proteomes" id="UP001060919">
    <property type="component" value="Chromosome"/>
</dbReference>
<dbReference type="EMBL" id="AP026867">
    <property type="protein sequence ID" value="BDS14253.1"/>
    <property type="molecule type" value="Genomic_DNA"/>
</dbReference>
<dbReference type="AlphaFoldDB" id="A0A915YK28"/>
<gene>
    <name evidence="2" type="ORF">AsAng_0050320</name>
</gene>
<sequence length="467" mass="53173">MNPYHWRMIISLVLTIAFVVLGGLLLPKLPSSSMVADLFWSNKAYPEKTFDVVFIGDSRIYRGIDPTSVEEELRSFAPLSVFNYGFSSAGLDSAFMEAGANLLDSHSKQPIIVLGITTSALADENLANPHHWQEKNRAALAVWQRKTINPYLSFFDPTSPTVLRNEYEGKRQGYYQDYKLNGWIASDKFPRNEWQGYGHIEKTYPTVDFSAAVRKNLIKKVAAWEQQGIQVFGFRPPAAKHFEAIETRVAYYPEKALVAQFEAVGGTWIEIENRADYVTYDGNHLEQKSAKHLSHFVGKKIRQHLEKQSNNKAKELVLMESSQTFEQPIQTPWTAPHQNAFVQNDAFEGQNAYSIPPQQYSCTYINSLDSLLGENVYIRTSCWMKSKAPEKEANAVLVISIQNKEGTILWKGQKFMEQTLDPLAWNCINLNTNYHNNLAGCTIKVYVWNKGKQAMLIDDFKVSLLKF</sequence>
<accession>A0A915YK28</accession>